<dbReference type="RefSeq" id="WP_015104365.1">
    <property type="nucleotide sequence ID" value="NC_019673.1"/>
</dbReference>
<dbReference type="Gene3D" id="3.40.1010.10">
    <property type="entry name" value="Cobalt-precorrin-4 Transmethylase, Domain 1"/>
    <property type="match status" value="1"/>
</dbReference>
<dbReference type="EMBL" id="HE804045">
    <property type="protein sequence ID" value="CCH34254.1"/>
    <property type="molecule type" value="Genomic_DNA"/>
</dbReference>
<evidence type="ECO:0000256" key="5">
    <source>
        <dbReference type="ARBA" id="ARBA00022679"/>
    </source>
</evidence>
<comment type="pathway">
    <text evidence="1">Cofactor biosynthesis; adenosylcobalamin biosynthesis.</text>
</comment>
<dbReference type="CDD" id="cd11641">
    <property type="entry name" value="Precorrin-4_C11-MT"/>
    <property type="match status" value="1"/>
</dbReference>
<dbReference type="InterPro" id="IPR006362">
    <property type="entry name" value="Cbl_synth_CobM/CibF"/>
</dbReference>
<feature type="compositionally biased region" description="Low complexity" evidence="7">
    <location>
        <begin position="314"/>
        <end position="384"/>
    </location>
</feature>
<feature type="domain" description="Tetrapyrrole methylase" evidence="8">
    <location>
        <begin position="5"/>
        <end position="205"/>
    </location>
</feature>
<sequence length="413" mass="41921">MTGRVSFVGAGPGAADLITVRGAKRMAEADVVVWSPAVVEAECVREHARPDAELVDFSRVSESEVVDLYRRASASKLDVVRLHAGDPSLWGGLREQYETCQKLGLAVDVVPGVSAVSAVGASVGRELTTSDVAQSVVLTGPEGAEHVAEFAAHGTTMAISASGARTGRIVEQLRAGGYSDDTPVVVAYKVSLPDETVAQTTLGELEACVKEHKLYRTTLFLVGEVLKPAPARRAVAGDEPVRRTRSKWSMRASRDSASVAAWSAVHDWQETARARRSAPAKPKPGTDDPVLELVTAPAEDPAPGQVDPTPAELGSTGVGSADAGAAASGVGPSAAGSSGAGTPAAGTPAAGTSGAGASAAGSVGAGSVVAAVEPPKPKPTVAAAAKRKPTTVQASTTPRKPAASRAKKPKRAN</sequence>
<comment type="similarity">
    <text evidence="2">Belongs to the precorrin methyltransferase family.</text>
</comment>
<dbReference type="PROSITE" id="PS00839">
    <property type="entry name" value="SUMT_1"/>
    <property type="match status" value="1"/>
</dbReference>
<evidence type="ECO:0000313" key="9">
    <source>
        <dbReference type="EMBL" id="CCH34254.1"/>
    </source>
</evidence>
<evidence type="ECO:0000256" key="7">
    <source>
        <dbReference type="SAM" id="MobiDB-lite"/>
    </source>
</evidence>
<dbReference type="GO" id="GO:0009236">
    <property type="term" value="P:cobalamin biosynthetic process"/>
    <property type="evidence" value="ECO:0007669"/>
    <property type="project" value="UniProtKB-UniPathway"/>
</dbReference>
<dbReference type="InterPro" id="IPR014777">
    <property type="entry name" value="4pyrrole_Mease_sub1"/>
</dbReference>
<dbReference type="InterPro" id="IPR000878">
    <property type="entry name" value="4pyrrol_Mease"/>
</dbReference>
<keyword evidence="3" id="KW-0169">Cobalamin biosynthesis</keyword>
<dbReference type="OrthoDB" id="9815856at2"/>
<dbReference type="InterPro" id="IPR003043">
    <property type="entry name" value="Uropor_MeTrfase_CS"/>
</dbReference>
<protein>
    <submittedName>
        <fullName evidence="9">Uroporphyrin-III C/tetrapyrrole (Corrin/Porphyrin) methyltransferase</fullName>
    </submittedName>
</protein>
<keyword evidence="5 9" id="KW-0808">Transferase</keyword>
<keyword evidence="4 9" id="KW-0489">Methyltransferase</keyword>
<gene>
    <name evidence="9" type="ordered locus">BN6_70180</name>
</gene>
<dbReference type="GO" id="GO:0032259">
    <property type="term" value="P:methylation"/>
    <property type="evidence" value="ECO:0007669"/>
    <property type="project" value="UniProtKB-KW"/>
</dbReference>
<dbReference type="Proteomes" id="UP000006281">
    <property type="component" value="Chromosome"/>
</dbReference>
<dbReference type="KEGG" id="sesp:BN6_70180"/>
<dbReference type="BioCyc" id="SESP1179773:BN6_RS33855-MONOMER"/>
<evidence type="ECO:0000256" key="4">
    <source>
        <dbReference type="ARBA" id="ARBA00022603"/>
    </source>
</evidence>
<reference evidence="9 10" key="1">
    <citation type="journal article" date="2012" name="BMC Genomics">
        <title>Complete genome sequence of Saccharothrix espanaensis DSM 44229T and comparison to the other completely sequenced Pseudonocardiaceae.</title>
        <authorList>
            <person name="Strobel T."/>
            <person name="Al-Dilaimi A."/>
            <person name="Blom J."/>
            <person name="Gessner A."/>
            <person name="Kalinowski J."/>
            <person name="Luzhetska M."/>
            <person name="Puhler A."/>
            <person name="Szczepanowski R."/>
            <person name="Bechthold A."/>
            <person name="Ruckert C."/>
        </authorList>
    </citation>
    <scope>NUCLEOTIDE SEQUENCE [LARGE SCALE GENOMIC DNA]</scope>
    <source>
        <strain evidence="10">ATCC 51144 / DSM 44229 / JCM 9112 / NBRC 15066 / NRRL 15764</strain>
    </source>
</reference>
<dbReference type="GO" id="GO:0046026">
    <property type="term" value="F:precorrin-4 C11-methyltransferase activity"/>
    <property type="evidence" value="ECO:0007669"/>
    <property type="project" value="InterPro"/>
</dbReference>
<organism evidence="9 10">
    <name type="scientific">Saccharothrix espanaensis (strain ATCC 51144 / DSM 44229 / JCM 9112 / NBRC 15066 / NRRL 15764)</name>
    <dbReference type="NCBI Taxonomy" id="1179773"/>
    <lineage>
        <taxon>Bacteria</taxon>
        <taxon>Bacillati</taxon>
        <taxon>Actinomycetota</taxon>
        <taxon>Actinomycetes</taxon>
        <taxon>Pseudonocardiales</taxon>
        <taxon>Pseudonocardiaceae</taxon>
        <taxon>Saccharothrix</taxon>
    </lineage>
</organism>
<evidence type="ECO:0000256" key="6">
    <source>
        <dbReference type="ARBA" id="ARBA00022691"/>
    </source>
</evidence>
<keyword evidence="10" id="KW-1185">Reference proteome</keyword>
<dbReference type="InterPro" id="IPR050161">
    <property type="entry name" value="Siro_Cobalamin_biosynth"/>
</dbReference>
<dbReference type="STRING" id="1179773.BN6_70180"/>
<feature type="region of interest" description="Disordered" evidence="7">
    <location>
        <begin position="298"/>
        <end position="413"/>
    </location>
</feature>
<dbReference type="AlphaFoldDB" id="K0KBP6"/>
<evidence type="ECO:0000256" key="2">
    <source>
        <dbReference type="ARBA" id="ARBA00005879"/>
    </source>
</evidence>
<dbReference type="SUPFAM" id="SSF53790">
    <property type="entry name" value="Tetrapyrrole methylase"/>
    <property type="match status" value="1"/>
</dbReference>
<dbReference type="PANTHER" id="PTHR45790:SF4">
    <property type="entry name" value="COBALT-PRECORRIN-4 C(11)-METHYLTRANSFERASE"/>
    <property type="match status" value="1"/>
</dbReference>
<evidence type="ECO:0000256" key="1">
    <source>
        <dbReference type="ARBA" id="ARBA00004953"/>
    </source>
</evidence>
<dbReference type="eggNOG" id="COG2875">
    <property type="taxonomic scope" value="Bacteria"/>
</dbReference>
<name>K0KBP6_SACES</name>
<evidence type="ECO:0000313" key="10">
    <source>
        <dbReference type="Proteomes" id="UP000006281"/>
    </source>
</evidence>
<dbReference type="HOGENOM" id="CLU_053120_0_0_11"/>
<evidence type="ECO:0000259" key="8">
    <source>
        <dbReference type="Pfam" id="PF00590"/>
    </source>
</evidence>
<keyword evidence="6" id="KW-0949">S-adenosyl-L-methionine</keyword>
<evidence type="ECO:0000256" key="3">
    <source>
        <dbReference type="ARBA" id="ARBA00022573"/>
    </source>
</evidence>
<dbReference type="InterPro" id="IPR014776">
    <property type="entry name" value="4pyrrole_Mease_sub2"/>
</dbReference>
<dbReference type="PANTHER" id="PTHR45790">
    <property type="entry name" value="SIROHEME SYNTHASE-RELATED"/>
    <property type="match status" value="1"/>
</dbReference>
<accession>K0KBP6</accession>
<dbReference type="Pfam" id="PF00590">
    <property type="entry name" value="TP_methylase"/>
    <property type="match status" value="1"/>
</dbReference>
<proteinExistence type="inferred from homology"/>
<dbReference type="UniPathway" id="UPA00148"/>
<dbReference type="Gene3D" id="3.30.950.10">
    <property type="entry name" value="Methyltransferase, Cobalt-precorrin-4 Transmethylase, Domain 2"/>
    <property type="match status" value="1"/>
</dbReference>
<dbReference type="InterPro" id="IPR035996">
    <property type="entry name" value="4pyrrol_Methylase_sf"/>
</dbReference>
<dbReference type="PATRIC" id="fig|1179773.3.peg.7093"/>